<dbReference type="GO" id="GO:0006556">
    <property type="term" value="P:S-adenosylmethionine biosynthetic process"/>
    <property type="evidence" value="ECO:0007669"/>
    <property type="project" value="TreeGrafter"/>
</dbReference>
<dbReference type="AlphaFoldDB" id="A0A1Y4M3P7"/>
<protein>
    <recommendedName>
        <fullName evidence="2">dTDP-4-dehydrorhamnose reductase</fullName>
        <ecNumber evidence="2">1.1.1.133</ecNumber>
    </recommendedName>
</protein>
<accession>A0A1Y4M3P7</accession>
<dbReference type="GO" id="GO:0048269">
    <property type="term" value="C:methionine adenosyltransferase complex"/>
    <property type="evidence" value="ECO:0007669"/>
    <property type="project" value="TreeGrafter"/>
</dbReference>
<evidence type="ECO:0000313" key="4">
    <source>
        <dbReference type="EMBL" id="OUP61302.1"/>
    </source>
</evidence>
<evidence type="ECO:0000256" key="2">
    <source>
        <dbReference type="RuleBase" id="RU364082"/>
    </source>
</evidence>
<comment type="pathway">
    <text evidence="2">Carbohydrate biosynthesis; dTDP-L-rhamnose biosynthesis.</text>
</comment>
<evidence type="ECO:0000259" key="3">
    <source>
        <dbReference type="Pfam" id="PF04321"/>
    </source>
</evidence>
<gene>
    <name evidence="4" type="ORF">B5F14_03040</name>
</gene>
<dbReference type="InterPro" id="IPR029903">
    <property type="entry name" value="RmlD-like-bd"/>
</dbReference>
<dbReference type="Gene3D" id="3.40.50.720">
    <property type="entry name" value="NAD(P)-binding Rossmann-like Domain"/>
    <property type="match status" value="1"/>
</dbReference>
<comment type="function">
    <text evidence="2">Catalyzes the reduction of dTDP-6-deoxy-L-lyxo-4-hexulose to yield dTDP-L-rhamnose.</text>
</comment>
<name>A0A1Y4M3P7_9FIRM</name>
<dbReference type="Pfam" id="PF04321">
    <property type="entry name" value="RmlD_sub_bind"/>
    <property type="match status" value="1"/>
</dbReference>
<dbReference type="EC" id="1.1.1.133" evidence="2"/>
<evidence type="ECO:0000313" key="5">
    <source>
        <dbReference type="Proteomes" id="UP000195447"/>
    </source>
</evidence>
<sequence>MKTILVTGANGYIASYVRKENHHKFNWITMTRKDADLSKPEEVEAFLKDKQFDICFHTAANATTAVCEENPELAHKINVESTQKIIEACKKNQARLIFCSTEQVFNGKENHGPFNEEESVSAVTVYGKNKIECEDLIHEQLDDYLILRFSWMMGLSFDKVKASPSIIKNVMNALLHQTPTLFTCNERRCMTYAKKLAQQFEKITTLDTGTYHVASKNEMTTYETAVYIAKELKASDEAIAKYILPNKERYSERFRDYRLDSSKLENLGVTFGTFEENIEEILKDFGWDR</sequence>
<reference evidence="5" key="1">
    <citation type="submission" date="2017-04" db="EMBL/GenBank/DDBJ databases">
        <title>Function of individual gut microbiota members based on whole genome sequencing of pure cultures obtained from chicken caecum.</title>
        <authorList>
            <person name="Medvecky M."/>
            <person name="Cejkova D."/>
            <person name="Polansky O."/>
            <person name="Karasova D."/>
            <person name="Kubasova T."/>
            <person name="Cizek A."/>
            <person name="Rychlik I."/>
        </authorList>
    </citation>
    <scope>NUCLEOTIDE SEQUENCE [LARGE SCALE GENOMIC DNA]</scope>
    <source>
        <strain evidence="5">An178</strain>
    </source>
</reference>
<dbReference type="InterPro" id="IPR005913">
    <property type="entry name" value="dTDP_dehydrorham_reduct"/>
</dbReference>
<dbReference type="InterPro" id="IPR036291">
    <property type="entry name" value="NAD(P)-bd_dom_sf"/>
</dbReference>
<keyword evidence="2" id="KW-0521">NADP</keyword>
<keyword evidence="5" id="KW-1185">Reference proteome</keyword>
<dbReference type="UniPathway" id="UPA00124"/>
<comment type="caution">
    <text evidence="4">The sequence shown here is derived from an EMBL/GenBank/DDBJ whole genome shotgun (WGS) entry which is preliminary data.</text>
</comment>
<dbReference type="SUPFAM" id="SSF51735">
    <property type="entry name" value="NAD(P)-binding Rossmann-fold domains"/>
    <property type="match status" value="1"/>
</dbReference>
<evidence type="ECO:0000256" key="1">
    <source>
        <dbReference type="ARBA" id="ARBA00010944"/>
    </source>
</evidence>
<dbReference type="PANTHER" id="PTHR10491">
    <property type="entry name" value="DTDP-4-DEHYDRORHAMNOSE REDUCTASE"/>
    <property type="match status" value="1"/>
</dbReference>
<dbReference type="Proteomes" id="UP000195447">
    <property type="component" value="Unassembled WGS sequence"/>
</dbReference>
<dbReference type="GO" id="GO:0019305">
    <property type="term" value="P:dTDP-rhamnose biosynthetic process"/>
    <property type="evidence" value="ECO:0007669"/>
    <property type="project" value="UniProtKB-UniPathway"/>
</dbReference>
<proteinExistence type="inferred from homology"/>
<dbReference type="EMBL" id="NFKM01000004">
    <property type="protein sequence ID" value="OUP61302.1"/>
    <property type="molecule type" value="Genomic_DNA"/>
</dbReference>
<keyword evidence="2" id="KW-0560">Oxidoreductase</keyword>
<organism evidence="4 5">
    <name type="scientific">Faecalitalea cylindroides</name>
    <dbReference type="NCBI Taxonomy" id="39483"/>
    <lineage>
        <taxon>Bacteria</taxon>
        <taxon>Bacillati</taxon>
        <taxon>Bacillota</taxon>
        <taxon>Erysipelotrichia</taxon>
        <taxon>Erysipelotrichales</taxon>
        <taxon>Erysipelotrichaceae</taxon>
        <taxon>Faecalitalea</taxon>
    </lineage>
</organism>
<dbReference type="GO" id="GO:0048270">
    <property type="term" value="F:methionine adenosyltransferase regulator activity"/>
    <property type="evidence" value="ECO:0007669"/>
    <property type="project" value="TreeGrafter"/>
</dbReference>
<feature type="domain" description="RmlD-like substrate binding" evidence="3">
    <location>
        <begin position="3"/>
        <end position="285"/>
    </location>
</feature>
<dbReference type="RefSeq" id="WP_087158325.1">
    <property type="nucleotide sequence ID" value="NZ_NFKM01000004.1"/>
</dbReference>
<comment type="similarity">
    <text evidence="1 2">Belongs to the dTDP-4-dehydrorhamnose reductase family.</text>
</comment>
<dbReference type="PANTHER" id="PTHR10491:SF4">
    <property type="entry name" value="METHIONINE ADENOSYLTRANSFERASE 2 SUBUNIT BETA"/>
    <property type="match status" value="1"/>
</dbReference>
<dbReference type="GO" id="GO:0008831">
    <property type="term" value="F:dTDP-4-dehydrorhamnose reductase activity"/>
    <property type="evidence" value="ECO:0007669"/>
    <property type="project" value="UniProtKB-EC"/>
</dbReference>